<evidence type="ECO:0000256" key="5">
    <source>
        <dbReference type="SAM" id="MobiDB-lite"/>
    </source>
</evidence>
<evidence type="ECO:0000256" key="6">
    <source>
        <dbReference type="SAM" id="Phobius"/>
    </source>
</evidence>
<keyword evidence="2 4" id="KW-0479">Metal-binding</keyword>
<organism evidence="8 9">
    <name type="scientific">Advenella mimigardefordensis (strain DSM 17166 / LMG 22922 / DPN7)</name>
    <dbReference type="NCBI Taxonomy" id="1247726"/>
    <lineage>
        <taxon>Bacteria</taxon>
        <taxon>Pseudomonadati</taxon>
        <taxon>Pseudomonadota</taxon>
        <taxon>Betaproteobacteria</taxon>
        <taxon>Burkholderiales</taxon>
        <taxon>Alcaligenaceae</taxon>
    </lineage>
</organism>
<dbReference type="GO" id="GO:0046872">
    <property type="term" value="F:metal ion binding"/>
    <property type="evidence" value="ECO:0007669"/>
    <property type="project" value="UniProtKB-KW"/>
</dbReference>
<dbReference type="InterPro" id="IPR036909">
    <property type="entry name" value="Cyt_c-like_dom_sf"/>
</dbReference>
<keyword evidence="6" id="KW-0472">Membrane</keyword>
<dbReference type="Proteomes" id="UP000019095">
    <property type="component" value="Chromosome"/>
</dbReference>
<dbReference type="InterPro" id="IPR009056">
    <property type="entry name" value="Cyt_c-like_dom"/>
</dbReference>
<name>W0PGV1_ADVMD</name>
<dbReference type="EMBL" id="CP003915">
    <property type="protein sequence ID" value="AHG64600.1"/>
    <property type="molecule type" value="Genomic_DNA"/>
</dbReference>
<evidence type="ECO:0000259" key="7">
    <source>
        <dbReference type="PROSITE" id="PS51007"/>
    </source>
</evidence>
<reference evidence="8 9" key="1">
    <citation type="journal article" date="2014" name="Microbiology">
        <title>Unravelling the complete genome sequence of Advenella mimigardefordensis strain DPN7T and novel insights in the catabolism of the xenobiotic polythioester precursor 3,3'-dithiodipropionate.</title>
        <authorList>
            <person name="Wubbeler J.H."/>
            <person name="Hiessl S."/>
            <person name="Schuldes J."/>
            <person name="Thurmer A."/>
            <person name="Daniel R."/>
            <person name="Steinbuchel A."/>
        </authorList>
    </citation>
    <scope>NUCLEOTIDE SEQUENCE [LARGE SCALE GENOMIC DNA]</scope>
    <source>
        <strain evidence="9">DSM 17166 / LMG 22922 / DPN7</strain>
    </source>
</reference>
<dbReference type="AlphaFoldDB" id="W0PGV1"/>
<dbReference type="GO" id="GO:0020037">
    <property type="term" value="F:heme binding"/>
    <property type="evidence" value="ECO:0007669"/>
    <property type="project" value="InterPro"/>
</dbReference>
<evidence type="ECO:0000256" key="2">
    <source>
        <dbReference type="ARBA" id="ARBA00022723"/>
    </source>
</evidence>
<keyword evidence="6" id="KW-0812">Transmembrane</keyword>
<keyword evidence="6" id="KW-1133">Transmembrane helix</keyword>
<evidence type="ECO:0000256" key="3">
    <source>
        <dbReference type="ARBA" id="ARBA00023004"/>
    </source>
</evidence>
<dbReference type="Gene3D" id="1.10.760.10">
    <property type="entry name" value="Cytochrome c-like domain"/>
    <property type="match status" value="1"/>
</dbReference>
<feature type="transmembrane region" description="Helical" evidence="6">
    <location>
        <begin position="34"/>
        <end position="51"/>
    </location>
</feature>
<feature type="region of interest" description="Disordered" evidence="5">
    <location>
        <begin position="1"/>
        <end position="27"/>
    </location>
</feature>
<protein>
    <submittedName>
        <fullName evidence="8">Putative cbb3-type cytochrome c oxidase subunit 3</fullName>
    </submittedName>
</protein>
<evidence type="ECO:0000313" key="8">
    <source>
        <dbReference type="EMBL" id="AHG64600.1"/>
    </source>
</evidence>
<keyword evidence="3 4" id="KW-0408">Iron</keyword>
<keyword evidence="1 4" id="KW-0349">Heme</keyword>
<dbReference type="eggNOG" id="COG2010">
    <property type="taxonomic scope" value="Bacteria"/>
</dbReference>
<dbReference type="OrthoDB" id="9809720at2"/>
<dbReference type="STRING" id="1247726.MIM_c25300"/>
<sequence>MQSWRRSRCNEYKKQTRTSENADPHELNNPVPRVLLGLIAALVVWAVYYILSANPNSVAGLGDRRDPGTLVAAAPSENSAIDGKQLFTTACQSCHQASGQGLPGVFPPLAGAEWVKGDPAVLAQIVLHGVSGPIKVAGTQYNSMMPPFGQQFSDAELAAVLSYIRDAWGNGAAAIEVAAIQAAREATKDKTTPWAGEEELRKVLMTSAAQ</sequence>
<dbReference type="Pfam" id="PF00034">
    <property type="entry name" value="Cytochrom_C"/>
    <property type="match status" value="1"/>
</dbReference>
<keyword evidence="9" id="KW-1185">Reference proteome</keyword>
<dbReference type="GO" id="GO:0009055">
    <property type="term" value="F:electron transfer activity"/>
    <property type="evidence" value="ECO:0007669"/>
    <property type="project" value="InterPro"/>
</dbReference>
<dbReference type="HOGENOM" id="CLU_093848_1_0_4"/>
<dbReference type="KEGG" id="amim:MIM_c25300"/>
<dbReference type="PATRIC" id="fig|1247726.3.peg.2780"/>
<dbReference type="SUPFAM" id="SSF46626">
    <property type="entry name" value="Cytochrome c"/>
    <property type="match status" value="1"/>
</dbReference>
<dbReference type="PANTHER" id="PTHR35008">
    <property type="entry name" value="BLL4482 PROTEIN-RELATED"/>
    <property type="match status" value="1"/>
</dbReference>
<dbReference type="InterPro" id="IPR051459">
    <property type="entry name" value="Cytochrome_c-type_DH"/>
</dbReference>
<evidence type="ECO:0000256" key="1">
    <source>
        <dbReference type="ARBA" id="ARBA00022617"/>
    </source>
</evidence>
<proteinExistence type="predicted"/>
<dbReference type="PROSITE" id="PS51007">
    <property type="entry name" value="CYTC"/>
    <property type="match status" value="1"/>
</dbReference>
<evidence type="ECO:0000256" key="4">
    <source>
        <dbReference type="PROSITE-ProRule" id="PRU00433"/>
    </source>
</evidence>
<evidence type="ECO:0000313" key="9">
    <source>
        <dbReference type="Proteomes" id="UP000019095"/>
    </source>
</evidence>
<accession>W0PGV1</accession>
<gene>
    <name evidence="8" type="ORF">MIM_c25300</name>
</gene>
<dbReference type="PANTHER" id="PTHR35008:SF4">
    <property type="entry name" value="BLL4482 PROTEIN"/>
    <property type="match status" value="1"/>
</dbReference>
<feature type="domain" description="Cytochrome c" evidence="7">
    <location>
        <begin position="78"/>
        <end position="168"/>
    </location>
</feature>